<organism evidence="1 2">
    <name type="scientific">Deinococcus radiotolerans</name>
    <dbReference type="NCBI Taxonomy" id="1309407"/>
    <lineage>
        <taxon>Bacteria</taxon>
        <taxon>Thermotogati</taxon>
        <taxon>Deinococcota</taxon>
        <taxon>Deinococci</taxon>
        <taxon>Deinococcales</taxon>
        <taxon>Deinococcaceae</taxon>
        <taxon>Deinococcus</taxon>
    </lineage>
</organism>
<evidence type="ECO:0000313" key="2">
    <source>
        <dbReference type="Proteomes" id="UP000604341"/>
    </source>
</evidence>
<gene>
    <name evidence="1" type="ORF">GCM10010844_17300</name>
</gene>
<reference evidence="2" key="1">
    <citation type="journal article" date="2019" name="Int. J. Syst. Evol. Microbiol.">
        <title>The Global Catalogue of Microorganisms (GCM) 10K type strain sequencing project: providing services to taxonomists for standard genome sequencing and annotation.</title>
        <authorList>
            <consortium name="The Broad Institute Genomics Platform"/>
            <consortium name="The Broad Institute Genome Sequencing Center for Infectious Disease"/>
            <person name="Wu L."/>
            <person name="Ma J."/>
        </authorList>
    </citation>
    <scope>NUCLEOTIDE SEQUENCE [LARGE SCALE GENOMIC DNA]</scope>
    <source>
        <strain evidence="2">JCM 19173</strain>
    </source>
</reference>
<evidence type="ECO:0000313" key="1">
    <source>
        <dbReference type="EMBL" id="GGK99570.1"/>
    </source>
</evidence>
<sequence>MRPADLTAAEMADVLTVLYLVDRGEEVEAVDGAVRATLADHLRRHDGVRDDVWAAWQDVLRDAGEDLGAAEYWLDVEFIDESA</sequence>
<name>A0ABQ2FJ05_9DEIO</name>
<dbReference type="RefSeq" id="WP_189068604.1">
    <property type="nucleotide sequence ID" value="NZ_BMPE01000003.1"/>
</dbReference>
<comment type="caution">
    <text evidence="1">The sequence shown here is derived from an EMBL/GenBank/DDBJ whole genome shotgun (WGS) entry which is preliminary data.</text>
</comment>
<dbReference type="Proteomes" id="UP000604341">
    <property type="component" value="Unassembled WGS sequence"/>
</dbReference>
<dbReference type="EMBL" id="BMPE01000003">
    <property type="protein sequence ID" value="GGK99570.1"/>
    <property type="molecule type" value="Genomic_DNA"/>
</dbReference>
<accession>A0ABQ2FJ05</accession>
<keyword evidence="2" id="KW-1185">Reference proteome</keyword>
<protein>
    <submittedName>
        <fullName evidence="1">Uncharacterized protein</fullName>
    </submittedName>
</protein>
<proteinExistence type="predicted"/>